<reference evidence="2" key="1">
    <citation type="submission" date="2014-09" db="EMBL/GenBank/DDBJ databases">
        <authorList>
            <person name="Sharma Rahul"/>
            <person name="Thines Marco"/>
        </authorList>
    </citation>
    <scope>NUCLEOTIDE SEQUENCE [LARGE SCALE GENOMIC DNA]</scope>
</reference>
<accession>A0A0P1ALB7</accession>
<dbReference type="EMBL" id="CCYD01000553">
    <property type="protein sequence ID" value="CEG41405.1"/>
    <property type="molecule type" value="Genomic_DNA"/>
</dbReference>
<proteinExistence type="predicted"/>
<keyword evidence="2" id="KW-1185">Reference proteome</keyword>
<dbReference type="Proteomes" id="UP000054928">
    <property type="component" value="Unassembled WGS sequence"/>
</dbReference>
<evidence type="ECO:0000313" key="2">
    <source>
        <dbReference type="Proteomes" id="UP000054928"/>
    </source>
</evidence>
<dbReference type="RefSeq" id="XP_024577774.1">
    <property type="nucleotide sequence ID" value="XM_024727171.1"/>
</dbReference>
<protein>
    <submittedName>
        <fullName evidence="1">Uncharacterized protein</fullName>
    </submittedName>
</protein>
<sequence>MRDTTRRKRHLEKPPLLSSLICMVIATHNILEASLLEDSSIEQSSGQGGTQLNG</sequence>
<organism evidence="1 2">
    <name type="scientific">Plasmopara halstedii</name>
    <name type="common">Downy mildew of sunflower</name>
    <dbReference type="NCBI Taxonomy" id="4781"/>
    <lineage>
        <taxon>Eukaryota</taxon>
        <taxon>Sar</taxon>
        <taxon>Stramenopiles</taxon>
        <taxon>Oomycota</taxon>
        <taxon>Peronosporomycetes</taxon>
        <taxon>Peronosporales</taxon>
        <taxon>Peronosporaceae</taxon>
        <taxon>Plasmopara</taxon>
    </lineage>
</organism>
<evidence type="ECO:0000313" key="1">
    <source>
        <dbReference type="EMBL" id="CEG41405.1"/>
    </source>
</evidence>
<name>A0A0P1ALB7_PLAHL</name>
<dbReference type="AlphaFoldDB" id="A0A0P1ALB7"/>
<dbReference type="GeneID" id="36406810"/>